<dbReference type="EMBL" id="JBJUIK010000012">
    <property type="protein sequence ID" value="KAL3509083.1"/>
    <property type="molecule type" value="Genomic_DNA"/>
</dbReference>
<evidence type="ECO:0008006" key="4">
    <source>
        <dbReference type="Google" id="ProtNLM"/>
    </source>
</evidence>
<feature type="compositionally biased region" description="Polar residues" evidence="1">
    <location>
        <begin position="107"/>
        <end position="117"/>
    </location>
</feature>
<name>A0ABD2YNZ1_9GENT</name>
<evidence type="ECO:0000313" key="3">
    <source>
        <dbReference type="Proteomes" id="UP001630127"/>
    </source>
</evidence>
<protein>
    <recommendedName>
        <fullName evidence="4">F-box associated domain-containing protein</fullName>
    </recommendedName>
</protein>
<evidence type="ECO:0000313" key="2">
    <source>
        <dbReference type="EMBL" id="KAL3509083.1"/>
    </source>
</evidence>
<evidence type="ECO:0000256" key="1">
    <source>
        <dbReference type="SAM" id="MobiDB-lite"/>
    </source>
</evidence>
<dbReference type="Proteomes" id="UP001630127">
    <property type="component" value="Unassembled WGS sequence"/>
</dbReference>
<comment type="caution">
    <text evidence="2">The sequence shown here is derived from an EMBL/GenBank/DDBJ whole genome shotgun (WGS) entry which is preliminary data.</text>
</comment>
<organism evidence="2 3">
    <name type="scientific">Cinchona calisaya</name>
    <dbReference type="NCBI Taxonomy" id="153742"/>
    <lineage>
        <taxon>Eukaryota</taxon>
        <taxon>Viridiplantae</taxon>
        <taxon>Streptophyta</taxon>
        <taxon>Embryophyta</taxon>
        <taxon>Tracheophyta</taxon>
        <taxon>Spermatophyta</taxon>
        <taxon>Magnoliopsida</taxon>
        <taxon>eudicotyledons</taxon>
        <taxon>Gunneridae</taxon>
        <taxon>Pentapetalae</taxon>
        <taxon>asterids</taxon>
        <taxon>lamiids</taxon>
        <taxon>Gentianales</taxon>
        <taxon>Rubiaceae</taxon>
        <taxon>Cinchonoideae</taxon>
        <taxon>Cinchoneae</taxon>
        <taxon>Cinchona</taxon>
    </lineage>
</organism>
<reference evidence="2 3" key="1">
    <citation type="submission" date="2024-11" db="EMBL/GenBank/DDBJ databases">
        <title>A near-complete genome assembly of Cinchona calisaya.</title>
        <authorList>
            <person name="Lian D.C."/>
            <person name="Zhao X.W."/>
            <person name="Wei L."/>
        </authorList>
    </citation>
    <scope>NUCLEOTIDE SEQUENCE [LARGE SCALE GENOMIC DNA]</scope>
    <source>
        <tissue evidence="2">Nenye</tissue>
    </source>
</reference>
<sequence length="135" mass="15004">MERYGVADSWTMIIRIDLGISILMPAGFGKNGEVLVVDVNQWLVSLDFNNWRIKVLEVDAPSSSVKWLSLYDFYAELSPDSFVEISFLCDSVTGHQWAVGSASVMANSSSDHQQSNDIDPEKAMKIEPSDSVREA</sequence>
<accession>A0ABD2YNZ1</accession>
<dbReference type="AlphaFoldDB" id="A0ABD2YNZ1"/>
<feature type="region of interest" description="Disordered" evidence="1">
    <location>
        <begin position="107"/>
        <end position="135"/>
    </location>
</feature>
<proteinExistence type="predicted"/>
<gene>
    <name evidence="2" type="ORF">ACH5RR_028484</name>
</gene>
<feature type="compositionally biased region" description="Basic and acidic residues" evidence="1">
    <location>
        <begin position="119"/>
        <end position="135"/>
    </location>
</feature>
<keyword evidence="3" id="KW-1185">Reference proteome</keyword>